<comment type="caution">
    <text evidence="1">The sequence shown here is derived from an EMBL/GenBank/DDBJ whole genome shotgun (WGS) entry which is preliminary data.</text>
</comment>
<reference evidence="2" key="1">
    <citation type="journal article" date="2023" name="G3 (Bethesda)">
        <title>Genome assembly and association tests identify interacting loci associated with vigor, precocity, and sex in interspecific pistachio rootstocks.</title>
        <authorList>
            <person name="Palmer W."/>
            <person name="Jacygrad E."/>
            <person name="Sagayaradj S."/>
            <person name="Cavanaugh K."/>
            <person name="Han R."/>
            <person name="Bertier L."/>
            <person name="Beede B."/>
            <person name="Kafkas S."/>
            <person name="Golino D."/>
            <person name="Preece J."/>
            <person name="Michelmore R."/>
        </authorList>
    </citation>
    <scope>NUCLEOTIDE SEQUENCE [LARGE SCALE GENOMIC DNA]</scope>
</reference>
<sequence length="512" mass="57819">MSLNIKSTLVNSEFLQLQEANNFIKAAYKELMTMAYEAKTWVVGTPAVGSVEDFLSIFRSSPQSGMRVECSIESAFLPISPGNLITILMEPSQWPSVLPNIVLEGSSHAPTGVFQWLDDDNSKTFYAMVDVEYHLPSPFVPTRQFRFLRCLKMIPPGVWVIVDLSEDYFPHTPDSPMKNRRRPSGMIIRTHDDSCEVIWIESVEVETCLDQNNIFSTMVNSNLAFCAKRWVSTFLQRLKRNVSSFTNLKIQVDHQAQAIMLKLTDRMEMIFFNCVSEAPSGYRWDIISDQGVRILRDKAVYNSHVLGYNTYVGLTSFRVPAKPLRVFNFLVKRNLELLWPSLLNAKEPEEVIKLVAEDSNCITLHRKVVPQNESTECYEYMLQEASKEEFCSFVISSPITQSDIKAAFSSAMITKYLKPSGFAIMPDGSKGLESDASLVTIAVQQDLDAAENGGAVEAMNNVIIAMIKEINEEGSSLIPRLNKVLVDFLDAVIFTCHERWKNTKSKLGQHQS</sequence>
<protein>
    <submittedName>
        <fullName evidence="1">Uncharacterized protein</fullName>
    </submittedName>
</protein>
<accession>A0ACC0ZKE3</accession>
<keyword evidence="2" id="KW-1185">Reference proteome</keyword>
<proteinExistence type="predicted"/>
<evidence type="ECO:0000313" key="2">
    <source>
        <dbReference type="Proteomes" id="UP001163603"/>
    </source>
</evidence>
<gene>
    <name evidence="1" type="ORF">Pint_01664</name>
</gene>
<name>A0ACC0ZKE3_9ROSI</name>
<organism evidence="1 2">
    <name type="scientific">Pistacia integerrima</name>
    <dbReference type="NCBI Taxonomy" id="434235"/>
    <lineage>
        <taxon>Eukaryota</taxon>
        <taxon>Viridiplantae</taxon>
        <taxon>Streptophyta</taxon>
        <taxon>Embryophyta</taxon>
        <taxon>Tracheophyta</taxon>
        <taxon>Spermatophyta</taxon>
        <taxon>Magnoliopsida</taxon>
        <taxon>eudicotyledons</taxon>
        <taxon>Gunneridae</taxon>
        <taxon>Pentapetalae</taxon>
        <taxon>rosids</taxon>
        <taxon>malvids</taxon>
        <taxon>Sapindales</taxon>
        <taxon>Anacardiaceae</taxon>
        <taxon>Pistacia</taxon>
    </lineage>
</organism>
<dbReference type="Proteomes" id="UP001163603">
    <property type="component" value="Chromosome 1"/>
</dbReference>
<evidence type="ECO:0000313" key="1">
    <source>
        <dbReference type="EMBL" id="KAJ0052588.1"/>
    </source>
</evidence>
<dbReference type="EMBL" id="CM047736">
    <property type="protein sequence ID" value="KAJ0052588.1"/>
    <property type="molecule type" value="Genomic_DNA"/>
</dbReference>